<evidence type="ECO:0000313" key="4">
    <source>
        <dbReference type="EMBL" id="CAE8658259.1"/>
    </source>
</evidence>
<accession>A0A813IWP5</accession>
<evidence type="ECO:0000256" key="1">
    <source>
        <dbReference type="ARBA" id="ARBA00022837"/>
    </source>
</evidence>
<evidence type="ECO:0000313" key="5">
    <source>
        <dbReference type="Proteomes" id="UP000626109"/>
    </source>
</evidence>
<dbReference type="GO" id="GO:0005509">
    <property type="term" value="F:calcium ion binding"/>
    <property type="evidence" value="ECO:0007669"/>
    <property type="project" value="InterPro"/>
</dbReference>
<evidence type="ECO:0000259" key="2">
    <source>
        <dbReference type="PROSITE" id="PS50222"/>
    </source>
</evidence>
<dbReference type="Proteomes" id="UP000626109">
    <property type="component" value="Unassembled WGS sequence"/>
</dbReference>
<name>A0A813IWP5_POLGL</name>
<organism evidence="4 5">
    <name type="scientific">Polarella glacialis</name>
    <name type="common">Dinoflagellate</name>
    <dbReference type="NCBI Taxonomy" id="89957"/>
    <lineage>
        <taxon>Eukaryota</taxon>
        <taxon>Sar</taxon>
        <taxon>Alveolata</taxon>
        <taxon>Dinophyceae</taxon>
        <taxon>Suessiales</taxon>
        <taxon>Suessiaceae</taxon>
        <taxon>Polarella</taxon>
    </lineage>
</organism>
<proteinExistence type="predicted"/>
<keyword evidence="1" id="KW-0106">Calcium</keyword>
<dbReference type="EMBL" id="CAJNNV010004652">
    <property type="protein sequence ID" value="CAE8591042.1"/>
    <property type="molecule type" value="Genomic_DNA"/>
</dbReference>
<dbReference type="InterPro" id="IPR011992">
    <property type="entry name" value="EF-hand-dom_pair"/>
</dbReference>
<dbReference type="CDD" id="cd00051">
    <property type="entry name" value="EFh"/>
    <property type="match status" value="1"/>
</dbReference>
<gene>
    <name evidence="3" type="ORF">PGLA1383_LOCUS9736</name>
    <name evidence="4" type="ORF">PGLA2088_LOCUS13345</name>
</gene>
<evidence type="ECO:0000313" key="6">
    <source>
        <dbReference type="Proteomes" id="UP000654075"/>
    </source>
</evidence>
<dbReference type="Pfam" id="PF13499">
    <property type="entry name" value="EF-hand_7"/>
    <property type="match status" value="1"/>
</dbReference>
<dbReference type="Gene3D" id="1.10.238.10">
    <property type="entry name" value="EF-hand"/>
    <property type="match status" value="1"/>
</dbReference>
<feature type="non-terminal residue" evidence="4">
    <location>
        <position position="227"/>
    </location>
</feature>
<keyword evidence="6" id="KW-1185">Reference proteome</keyword>
<sequence length="227" mass="25165">MGCGSSVSASHPPASDCVHIPVHGLVLQAEKVTRAAEDEQVQGSDDYGEVAAISPEAFDELLIERPYLKQEGHFLRHFVAACTEALASKESDAAQEPLDRLTMELSSEDKVIKAAFVRFDKNKNEALEISELEYMLDYLGFPCTPEDVRNLLLIVDTDASGLLSLSEFSRYVGQMGGSPKLFEVRRTQIEDRRGEFEKSVYDAETLRVKLRACGIDESAQAHWQPIA</sequence>
<feature type="domain" description="EF-hand" evidence="2">
    <location>
        <begin position="107"/>
        <end position="142"/>
    </location>
</feature>
<evidence type="ECO:0000313" key="3">
    <source>
        <dbReference type="EMBL" id="CAE8591042.1"/>
    </source>
</evidence>
<protein>
    <recommendedName>
        <fullName evidence="2">EF-hand domain-containing protein</fullName>
    </recommendedName>
</protein>
<dbReference type="AlphaFoldDB" id="A0A813IWP5"/>
<dbReference type="EMBL" id="CAJNNW010015909">
    <property type="protein sequence ID" value="CAE8658259.1"/>
    <property type="molecule type" value="Genomic_DNA"/>
</dbReference>
<reference evidence="4" key="1">
    <citation type="submission" date="2021-02" db="EMBL/GenBank/DDBJ databases">
        <authorList>
            <person name="Dougan E. K."/>
            <person name="Rhodes N."/>
            <person name="Thang M."/>
            <person name="Chan C."/>
        </authorList>
    </citation>
    <scope>NUCLEOTIDE SEQUENCE</scope>
</reference>
<comment type="caution">
    <text evidence="4">The sequence shown here is derived from an EMBL/GenBank/DDBJ whole genome shotgun (WGS) entry which is preliminary data.</text>
</comment>
<feature type="domain" description="EF-hand" evidence="2">
    <location>
        <begin position="143"/>
        <end position="178"/>
    </location>
</feature>
<dbReference type="OrthoDB" id="26525at2759"/>
<dbReference type="PROSITE" id="PS00018">
    <property type="entry name" value="EF_HAND_1"/>
    <property type="match status" value="1"/>
</dbReference>
<dbReference type="Proteomes" id="UP000654075">
    <property type="component" value="Unassembled WGS sequence"/>
</dbReference>
<dbReference type="PROSITE" id="PS50222">
    <property type="entry name" value="EF_HAND_2"/>
    <property type="match status" value="2"/>
</dbReference>
<dbReference type="InterPro" id="IPR018247">
    <property type="entry name" value="EF_Hand_1_Ca_BS"/>
</dbReference>
<dbReference type="InterPro" id="IPR002048">
    <property type="entry name" value="EF_hand_dom"/>
</dbReference>
<dbReference type="SUPFAM" id="SSF47473">
    <property type="entry name" value="EF-hand"/>
    <property type="match status" value="1"/>
</dbReference>